<dbReference type="InterPro" id="IPR050857">
    <property type="entry name" value="D-2-hydroxyacid_DH"/>
</dbReference>
<dbReference type="InterPro" id="IPR006139">
    <property type="entry name" value="D-isomer_2_OHA_DH_cat_dom"/>
</dbReference>
<dbReference type="SUPFAM" id="SSF51735">
    <property type="entry name" value="NAD(P)-binding Rossmann-fold domains"/>
    <property type="match status" value="1"/>
</dbReference>
<keyword evidence="2 4" id="KW-0560">Oxidoreductase</keyword>
<evidence type="ECO:0000256" key="1">
    <source>
        <dbReference type="ARBA" id="ARBA00005854"/>
    </source>
</evidence>
<evidence type="ECO:0000313" key="8">
    <source>
        <dbReference type="Proteomes" id="UP000198565"/>
    </source>
</evidence>
<dbReference type="RefSeq" id="WP_091481290.1">
    <property type="nucleotide sequence ID" value="NZ_FOTR01000002.1"/>
</dbReference>
<dbReference type="GO" id="GO:0016616">
    <property type="term" value="F:oxidoreductase activity, acting on the CH-OH group of donors, NAD or NADP as acceptor"/>
    <property type="evidence" value="ECO:0007669"/>
    <property type="project" value="InterPro"/>
</dbReference>
<evidence type="ECO:0000313" key="7">
    <source>
        <dbReference type="EMBL" id="SFL51439.1"/>
    </source>
</evidence>
<feature type="domain" description="D-isomer specific 2-hydroxyacid dehydrogenase NAD-binding" evidence="6">
    <location>
        <begin position="122"/>
        <end position="291"/>
    </location>
</feature>
<evidence type="ECO:0000259" key="6">
    <source>
        <dbReference type="Pfam" id="PF02826"/>
    </source>
</evidence>
<dbReference type="Gene3D" id="3.40.50.720">
    <property type="entry name" value="NAD(P)-binding Rossmann-like Domain"/>
    <property type="match status" value="2"/>
</dbReference>
<dbReference type="Proteomes" id="UP000198565">
    <property type="component" value="Unassembled WGS sequence"/>
</dbReference>
<evidence type="ECO:0000256" key="3">
    <source>
        <dbReference type="ARBA" id="ARBA00023027"/>
    </source>
</evidence>
<keyword evidence="8" id="KW-1185">Reference proteome</keyword>
<evidence type="ECO:0000256" key="2">
    <source>
        <dbReference type="ARBA" id="ARBA00023002"/>
    </source>
</evidence>
<dbReference type="GO" id="GO:0051287">
    <property type="term" value="F:NAD binding"/>
    <property type="evidence" value="ECO:0007669"/>
    <property type="project" value="InterPro"/>
</dbReference>
<proteinExistence type="inferred from homology"/>
<dbReference type="PANTHER" id="PTHR42789">
    <property type="entry name" value="D-ISOMER SPECIFIC 2-HYDROXYACID DEHYDROGENASE FAMILY PROTEIN (AFU_ORTHOLOGUE AFUA_6G10090)"/>
    <property type="match status" value="1"/>
</dbReference>
<gene>
    <name evidence="7" type="ORF">SAMN04487943_1025</name>
</gene>
<keyword evidence="3" id="KW-0520">NAD</keyword>
<dbReference type="Pfam" id="PF02826">
    <property type="entry name" value="2-Hacid_dh_C"/>
    <property type="match status" value="1"/>
</dbReference>
<comment type="similarity">
    <text evidence="1 4">Belongs to the D-isomer specific 2-hydroxyacid dehydrogenase family.</text>
</comment>
<dbReference type="CDD" id="cd12167">
    <property type="entry name" value="2-Hacid_dh_8"/>
    <property type="match status" value="1"/>
</dbReference>
<dbReference type="PANTHER" id="PTHR42789:SF1">
    <property type="entry name" value="D-ISOMER SPECIFIC 2-HYDROXYACID DEHYDROGENASE FAMILY PROTEIN (AFU_ORTHOLOGUE AFUA_6G10090)"/>
    <property type="match status" value="1"/>
</dbReference>
<protein>
    <submittedName>
        <fullName evidence="7">Phosphoglycerate dehydrogenase</fullName>
    </submittedName>
</protein>
<evidence type="ECO:0000259" key="5">
    <source>
        <dbReference type="Pfam" id="PF00389"/>
    </source>
</evidence>
<dbReference type="SUPFAM" id="SSF52283">
    <property type="entry name" value="Formate/glycerate dehydrogenase catalytic domain-like"/>
    <property type="match status" value="1"/>
</dbReference>
<dbReference type="InterPro" id="IPR036291">
    <property type="entry name" value="NAD(P)-bd_dom_sf"/>
</dbReference>
<feature type="domain" description="D-isomer specific 2-hydroxyacid dehydrogenase catalytic" evidence="5">
    <location>
        <begin position="45"/>
        <end position="322"/>
    </location>
</feature>
<dbReference type="Pfam" id="PF00389">
    <property type="entry name" value="2-Hacid_dh"/>
    <property type="match status" value="1"/>
</dbReference>
<evidence type="ECO:0000256" key="4">
    <source>
        <dbReference type="RuleBase" id="RU003719"/>
    </source>
</evidence>
<sequence>MKKAIYVMEQSTFNLVYPQFVREEIGESVDIVAEPMSKEQLWDDLSILEDVEILLTGWGCPTLDERLLEHAPNLKAVLYAAGSIKSIATDAAWERGILFTTAVTANGRPVAEFTLSQILFCLKNGWSFVRDIQASQQYPSKPFEVKGAYRSVVGLLSLSTIGRHTLELLKPFDIDILAYDPFVSEEEANQLGVTICSLEDIFRSADVISLHTPLLKETIGMITADHFSLMKKGASFINTARGAIVREKEMIAVLRDRTDITAVLDVTDPEPPEQGSELYQMANVVLTPHLAGSEGEECGRMGAYMLEELKRYINEKPLQWSVSKEQFQTMA</sequence>
<dbReference type="InterPro" id="IPR006140">
    <property type="entry name" value="D-isomer_DH_NAD-bd"/>
</dbReference>
<organism evidence="7 8">
    <name type="scientific">Gracilibacillus orientalis</name>
    <dbReference type="NCBI Taxonomy" id="334253"/>
    <lineage>
        <taxon>Bacteria</taxon>
        <taxon>Bacillati</taxon>
        <taxon>Bacillota</taxon>
        <taxon>Bacilli</taxon>
        <taxon>Bacillales</taxon>
        <taxon>Bacillaceae</taxon>
        <taxon>Gracilibacillus</taxon>
    </lineage>
</organism>
<dbReference type="AlphaFoldDB" id="A0A1I4IAQ8"/>
<name>A0A1I4IAQ8_9BACI</name>
<dbReference type="STRING" id="334253.SAMN04487943_1025"/>
<accession>A0A1I4IAQ8</accession>
<dbReference type="EMBL" id="FOTR01000002">
    <property type="protein sequence ID" value="SFL51439.1"/>
    <property type="molecule type" value="Genomic_DNA"/>
</dbReference>
<reference evidence="8" key="1">
    <citation type="submission" date="2016-10" db="EMBL/GenBank/DDBJ databases">
        <authorList>
            <person name="Varghese N."/>
            <person name="Submissions S."/>
        </authorList>
    </citation>
    <scope>NUCLEOTIDE SEQUENCE [LARGE SCALE GENOMIC DNA]</scope>
    <source>
        <strain evidence="8">CGMCC 1.4250</strain>
    </source>
</reference>
<dbReference type="OrthoDB" id="9805416at2"/>